<reference evidence="2 4" key="1">
    <citation type="submission" date="2017-01" db="EMBL/GenBank/DDBJ databases">
        <title>Complete Genome Sequence of Dolosigranulum pigrum isolated from a Patient with interstitial lung disease.</title>
        <authorList>
            <person name="Mukhopadhyay R."/>
            <person name="Joaquin J."/>
            <person name="Hogue R."/>
            <person name="Fitzgerald S."/>
            <person name="Jospin G."/>
            <person name="Eisen J.A."/>
            <person name="Chaturvedi V."/>
        </authorList>
    </citation>
    <scope>NUCLEOTIDE SEQUENCE [LARGE SCALE GENOMIC DNA]</scope>
    <source>
        <strain evidence="2 4">15S00348</strain>
    </source>
</reference>
<evidence type="ECO:0000313" key="3">
    <source>
        <dbReference type="EMBL" id="QDO91138.1"/>
    </source>
</evidence>
<evidence type="ECO:0000313" key="4">
    <source>
        <dbReference type="Proteomes" id="UP000190409"/>
    </source>
</evidence>
<dbReference type="NCBIfam" id="NF047422">
    <property type="entry name" value="YfmF_fam"/>
    <property type="match status" value="1"/>
</dbReference>
<dbReference type="Gene3D" id="3.30.830.10">
    <property type="entry name" value="Metalloenzyme, LuxS/M16 peptidase-like"/>
    <property type="match status" value="2"/>
</dbReference>
<dbReference type="InterPro" id="IPR011249">
    <property type="entry name" value="Metalloenz_LuxS/M16"/>
</dbReference>
<organism evidence="2 4">
    <name type="scientific">Dolosigranulum pigrum</name>
    <dbReference type="NCBI Taxonomy" id="29394"/>
    <lineage>
        <taxon>Bacteria</taxon>
        <taxon>Bacillati</taxon>
        <taxon>Bacillota</taxon>
        <taxon>Bacilli</taxon>
        <taxon>Lactobacillales</taxon>
        <taxon>Carnobacteriaceae</taxon>
        <taxon>Dolosigranulum</taxon>
    </lineage>
</organism>
<evidence type="ECO:0000259" key="1">
    <source>
        <dbReference type="Pfam" id="PF05193"/>
    </source>
</evidence>
<dbReference type="EMBL" id="MUYF01000003">
    <property type="protein sequence ID" value="OOL80606.1"/>
    <property type="molecule type" value="Genomic_DNA"/>
</dbReference>
<name>A0A1S8KLL4_9LACT</name>
<proteinExistence type="predicted"/>
<evidence type="ECO:0000313" key="5">
    <source>
        <dbReference type="Proteomes" id="UP000315953"/>
    </source>
</evidence>
<protein>
    <submittedName>
        <fullName evidence="3">Insulinase family protein</fullName>
    </submittedName>
</protein>
<gene>
    <name evidence="2" type="ORF">BWX42_01320</name>
    <name evidence="3" type="ORF">FNV33_03380</name>
</gene>
<dbReference type="EMBL" id="CP041626">
    <property type="protein sequence ID" value="QDO91138.1"/>
    <property type="molecule type" value="Genomic_DNA"/>
</dbReference>
<dbReference type="Proteomes" id="UP000315953">
    <property type="component" value="Chromosome"/>
</dbReference>
<accession>A0A1S8KLL4</accession>
<dbReference type="KEGG" id="dpm:FNV33_03380"/>
<dbReference type="Pfam" id="PF05193">
    <property type="entry name" value="Peptidase_M16_C"/>
    <property type="match status" value="1"/>
</dbReference>
<dbReference type="GO" id="GO:0046872">
    <property type="term" value="F:metal ion binding"/>
    <property type="evidence" value="ECO:0007669"/>
    <property type="project" value="InterPro"/>
</dbReference>
<reference evidence="3 5" key="2">
    <citation type="submission" date="2019-07" db="EMBL/GenBank/DDBJ databases">
        <title>Genome assembly of a nasal isolate of Dolosigranulum pigrum from a chronic sinusitis patient.</title>
        <authorList>
            <person name="Baig S."/>
            <person name="Overballe-Petersen S."/>
            <person name="Kaspar U."/>
            <person name="Rendboe A."/>
            <person name="de Man T."/>
            <person name="Liu C."/>
            <person name="Price L.B."/>
            <person name="Stegger M."/>
            <person name="Becker K."/>
            <person name="Skytt Andersen P."/>
        </authorList>
    </citation>
    <scope>NUCLEOTIDE SEQUENCE [LARGE SCALE GENOMIC DNA]</scope>
    <source>
        <strain evidence="3 5">83VPs-KB5</strain>
    </source>
</reference>
<dbReference type="AlphaFoldDB" id="A0A1S8KLL4"/>
<dbReference type="PANTHER" id="PTHR11851">
    <property type="entry name" value="METALLOPROTEASE"/>
    <property type="match status" value="1"/>
</dbReference>
<sequence>MVELAKGVNLHVFPSTKFKTISIKMYFKTKLTADNITKRSMIARLLETNSEEFPTQTAFQKALSALYGASFSADVSRAGQLHQVVLTLNIVNDKYLSVDNVTTNAMMFLKSILRRPNAQHGQFHPETFQREVTNLREDLESLSDDKQSYAYQQLKELYFDDSAQGMSIEGSLEALDNLSNEDVLRSFASMLSSDEIDIFVLGDITERKVINLCNDFDFQDRAPIVGEVFYHNENDELRREEEVQAISQAKLNMAYDTGVYYQTDDYIVGQVFNGLFGGFPHSKLFMNVREKESLAYYASSQMDNFRGVMYVRAGIDQAQTDHVIDLINEQLEAIAAGDFSEEAVVQTKEMIKNGLRQSDDNPSTIIKREHALNLVSQDLTLADWLAKVDAVEAKDIQRIARQVQLRSIYVLKGE</sequence>
<dbReference type="InterPro" id="IPR007863">
    <property type="entry name" value="Peptidase_M16_C"/>
</dbReference>
<dbReference type="SUPFAM" id="SSF63411">
    <property type="entry name" value="LuxS/MPP-like metallohydrolase"/>
    <property type="match status" value="2"/>
</dbReference>
<evidence type="ECO:0000313" key="2">
    <source>
        <dbReference type="EMBL" id="OOL80606.1"/>
    </source>
</evidence>
<dbReference type="PANTHER" id="PTHR11851:SF186">
    <property type="entry name" value="INACTIVE METALLOPROTEASE YMFF-RELATED"/>
    <property type="match status" value="1"/>
</dbReference>
<dbReference type="InterPro" id="IPR050361">
    <property type="entry name" value="MPP/UQCRC_Complex"/>
</dbReference>
<feature type="domain" description="Peptidase M16 C-terminal" evidence="1">
    <location>
        <begin position="178"/>
        <end position="349"/>
    </location>
</feature>
<dbReference type="Proteomes" id="UP000190409">
    <property type="component" value="Unassembled WGS sequence"/>
</dbReference>
<dbReference type="RefSeq" id="WP_077862165.1">
    <property type="nucleotide sequence ID" value="NZ_CP041626.1"/>
</dbReference>